<dbReference type="EMBL" id="BEXT01000001">
    <property type="protein sequence ID" value="GBC59560.1"/>
    <property type="molecule type" value="Genomic_DNA"/>
</dbReference>
<dbReference type="SUPFAM" id="SSF55781">
    <property type="entry name" value="GAF domain-like"/>
    <property type="match status" value="1"/>
</dbReference>
<dbReference type="SMART" id="SM00065">
    <property type="entry name" value="GAF"/>
    <property type="match status" value="1"/>
</dbReference>
<gene>
    <name evidence="2" type="ORF">DENIS_0499</name>
</gene>
<evidence type="ECO:0000313" key="3">
    <source>
        <dbReference type="Proteomes" id="UP000288096"/>
    </source>
</evidence>
<evidence type="ECO:0000313" key="2">
    <source>
        <dbReference type="EMBL" id="GBC59560.1"/>
    </source>
</evidence>
<keyword evidence="3" id="KW-1185">Reference proteome</keyword>
<name>A0A401FRH8_9BACT</name>
<dbReference type="RefSeq" id="WP_166404815.1">
    <property type="nucleotide sequence ID" value="NZ_BEXT01000001.1"/>
</dbReference>
<reference evidence="3" key="1">
    <citation type="submission" date="2017-11" db="EMBL/GenBank/DDBJ databases">
        <authorList>
            <person name="Watanabe M."/>
            <person name="Kojima H."/>
        </authorList>
    </citation>
    <scope>NUCLEOTIDE SEQUENCE [LARGE SCALE GENOMIC DNA]</scope>
    <source>
        <strain evidence="3">Tokyo 01</strain>
    </source>
</reference>
<dbReference type="Pfam" id="PF01590">
    <property type="entry name" value="GAF"/>
    <property type="match status" value="1"/>
</dbReference>
<dbReference type="AlphaFoldDB" id="A0A401FRH8"/>
<proteinExistence type="predicted"/>
<dbReference type="InterPro" id="IPR029016">
    <property type="entry name" value="GAF-like_dom_sf"/>
</dbReference>
<sequence length="188" mass="21736">MKLEPVRKIHFREFKAISRALLAYDDLRLLATHIAEHICHFFQVRGCSIMLFDERERQLFRVSSCGISEAYLRKGPVLVDDKYCAFVTGEPVFIENFQNDPRVQYPDAAAREGIISMLSVPVKYRGAPIGLIRIYHNELWRLDEEDLDSFCLLAEQMGMVIENNGLRNFLDKVKVAMETLPLRMLKGL</sequence>
<dbReference type="Gene3D" id="3.30.450.40">
    <property type="match status" value="1"/>
</dbReference>
<organism evidence="2 3">
    <name type="scientific">Desulfonema ishimotonii</name>
    <dbReference type="NCBI Taxonomy" id="45657"/>
    <lineage>
        <taxon>Bacteria</taxon>
        <taxon>Pseudomonadati</taxon>
        <taxon>Thermodesulfobacteriota</taxon>
        <taxon>Desulfobacteria</taxon>
        <taxon>Desulfobacterales</taxon>
        <taxon>Desulfococcaceae</taxon>
        <taxon>Desulfonema</taxon>
    </lineage>
</organism>
<evidence type="ECO:0000259" key="1">
    <source>
        <dbReference type="SMART" id="SM00065"/>
    </source>
</evidence>
<feature type="domain" description="GAF" evidence="1">
    <location>
        <begin position="26"/>
        <end position="171"/>
    </location>
</feature>
<accession>A0A401FRH8</accession>
<reference evidence="3" key="2">
    <citation type="submission" date="2019-01" db="EMBL/GenBank/DDBJ databases">
        <title>Genome sequence of Desulfonema ishimotonii strain Tokyo 01.</title>
        <authorList>
            <person name="Fukui M."/>
        </authorList>
    </citation>
    <scope>NUCLEOTIDE SEQUENCE [LARGE SCALE GENOMIC DNA]</scope>
    <source>
        <strain evidence="3">Tokyo 01</strain>
    </source>
</reference>
<dbReference type="Proteomes" id="UP000288096">
    <property type="component" value="Unassembled WGS sequence"/>
</dbReference>
<protein>
    <recommendedName>
        <fullName evidence="1">GAF domain-containing protein</fullName>
    </recommendedName>
</protein>
<dbReference type="InterPro" id="IPR003018">
    <property type="entry name" value="GAF"/>
</dbReference>
<comment type="caution">
    <text evidence="2">The sequence shown here is derived from an EMBL/GenBank/DDBJ whole genome shotgun (WGS) entry which is preliminary data.</text>
</comment>